<dbReference type="OrthoDB" id="25896at2759"/>
<dbReference type="GO" id="GO:0003924">
    <property type="term" value="F:GTPase activity"/>
    <property type="evidence" value="ECO:0000318"/>
    <property type="project" value="GO_Central"/>
</dbReference>
<dbReference type="GeneID" id="583583"/>
<dbReference type="GO" id="GO:0012505">
    <property type="term" value="C:endomembrane system"/>
    <property type="evidence" value="ECO:0000318"/>
    <property type="project" value="GO_Central"/>
</dbReference>
<keyword evidence="5" id="KW-1185">Reference proteome</keyword>
<dbReference type="SMART" id="SM00176">
    <property type="entry name" value="RAN"/>
    <property type="match status" value="1"/>
</dbReference>
<keyword evidence="2" id="KW-0547">Nucleotide-binding</keyword>
<name>A0A7M7RG67_STRPU</name>
<dbReference type="PROSITE" id="PS51421">
    <property type="entry name" value="RAS"/>
    <property type="match status" value="1"/>
</dbReference>
<dbReference type="InterPro" id="IPR005225">
    <property type="entry name" value="Small_GTP-bd"/>
</dbReference>
<evidence type="ECO:0000256" key="2">
    <source>
        <dbReference type="ARBA" id="ARBA00022741"/>
    </source>
</evidence>
<dbReference type="PROSITE" id="PS51419">
    <property type="entry name" value="RAB"/>
    <property type="match status" value="1"/>
</dbReference>
<accession>A0A7M7RG67</accession>
<dbReference type="GO" id="GO:0006886">
    <property type="term" value="P:intracellular protein transport"/>
    <property type="evidence" value="ECO:0000318"/>
    <property type="project" value="GO_Central"/>
</dbReference>
<dbReference type="SMART" id="SM00174">
    <property type="entry name" value="RHO"/>
    <property type="match status" value="1"/>
</dbReference>
<sequence>MAGPTEKKKADVKVVIVGDATVGKTTFIRRYMDGVFTENPGQTVGACFFLKQWGNSNVALWDTAGEERFSGLSSFYCRDASAAIIAYDVTRRSTFELLQERYIPLLESAKEDCLLCVTGMKSDLVNSNTRQVAQGEAKEFAYRLNASRFQEIKRKDPSRKIPVPFFETSSKTGVNVDEVFEYIFTSILPRTGENVPQKKDTVDMSGDSERSKETLKKKGCCN</sequence>
<organism evidence="4 5">
    <name type="scientific">Strongylocentrotus purpuratus</name>
    <name type="common">Purple sea urchin</name>
    <dbReference type="NCBI Taxonomy" id="7668"/>
    <lineage>
        <taxon>Eukaryota</taxon>
        <taxon>Metazoa</taxon>
        <taxon>Echinodermata</taxon>
        <taxon>Eleutherozoa</taxon>
        <taxon>Echinozoa</taxon>
        <taxon>Echinoidea</taxon>
        <taxon>Euechinoidea</taxon>
        <taxon>Echinacea</taxon>
        <taxon>Camarodonta</taxon>
        <taxon>Echinidea</taxon>
        <taxon>Strongylocentrotidae</taxon>
        <taxon>Strongylocentrotus</taxon>
    </lineage>
</organism>
<dbReference type="AlphaFoldDB" id="A0A7M7RG67"/>
<reference evidence="5" key="1">
    <citation type="submission" date="2015-02" db="EMBL/GenBank/DDBJ databases">
        <title>Genome sequencing for Strongylocentrotus purpuratus.</title>
        <authorList>
            <person name="Murali S."/>
            <person name="Liu Y."/>
            <person name="Vee V."/>
            <person name="English A."/>
            <person name="Wang M."/>
            <person name="Skinner E."/>
            <person name="Han Y."/>
            <person name="Muzny D.M."/>
            <person name="Worley K.C."/>
            <person name="Gibbs R.A."/>
        </authorList>
    </citation>
    <scope>NUCLEOTIDE SEQUENCE</scope>
</reference>
<dbReference type="GO" id="GO:0005525">
    <property type="term" value="F:GTP binding"/>
    <property type="evidence" value="ECO:0007669"/>
    <property type="project" value="InterPro"/>
</dbReference>
<dbReference type="Gene3D" id="3.40.50.300">
    <property type="entry name" value="P-loop containing nucleotide triphosphate hydrolases"/>
    <property type="match status" value="1"/>
</dbReference>
<dbReference type="FunFam" id="3.40.50.300:FF:003553">
    <property type="entry name" value="Predicted protein"/>
    <property type="match status" value="1"/>
</dbReference>
<dbReference type="PRINTS" id="PR00449">
    <property type="entry name" value="RASTRNSFRMNG"/>
</dbReference>
<dbReference type="InParanoid" id="A0A7M7RG67"/>
<dbReference type="SMART" id="SM00173">
    <property type="entry name" value="RAS"/>
    <property type="match status" value="1"/>
</dbReference>
<dbReference type="Proteomes" id="UP000007110">
    <property type="component" value="Unassembled WGS sequence"/>
</dbReference>
<evidence type="ECO:0000313" key="5">
    <source>
        <dbReference type="Proteomes" id="UP000007110"/>
    </source>
</evidence>
<feature type="compositionally biased region" description="Basic and acidic residues" evidence="3">
    <location>
        <begin position="196"/>
        <end position="216"/>
    </location>
</feature>
<dbReference type="EnsemblMetazoa" id="XM_783487">
    <property type="protein sequence ID" value="XP_788580"/>
    <property type="gene ID" value="LOC583583"/>
</dbReference>
<dbReference type="PANTHER" id="PTHR47978">
    <property type="match status" value="1"/>
</dbReference>
<evidence type="ECO:0000256" key="1">
    <source>
        <dbReference type="ARBA" id="ARBA00006270"/>
    </source>
</evidence>
<evidence type="ECO:0000313" key="4">
    <source>
        <dbReference type="EnsemblMetazoa" id="XP_788580"/>
    </source>
</evidence>
<dbReference type="SUPFAM" id="SSF52540">
    <property type="entry name" value="P-loop containing nucleoside triphosphate hydrolases"/>
    <property type="match status" value="1"/>
</dbReference>
<reference evidence="4" key="2">
    <citation type="submission" date="2021-01" db="UniProtKB">
        <authorList>
            <consortium name="EnsemblMetazoa"/>
        </authorList>
    </citation>
    <scope>IDENTIFICATION</scope>
</reference>
<dbReference type="InterPro" id="IPR001806">
    <property type="entry name" value="Small_GTPase"/>
</dbReference>
<comment type="similarity">
    <text evidence="1">Belongs to the small GTPase superfamily. Rab family.</text>
</comment>
<dbReference type="Pfam" id="PF00071">
    <property type="entry name" value="Ras"/>
    <property type="match status" value="1"/>
</dbReference>
<dbReference type="OMA" id="DEQDMPA"/>
<dbReference type="NCBIfam" id="TIGR00231">
    <property type="entry name" value="small_GTP"/>
    <property type="match status" value="1"/>
</dbReference>
<dbReference type="KEGG" id="spu:583583"/>
<proteinExistence type="inferred from homology"/>
<dbReference type="RefSeq" id="XP_788580.1">
    <property type="nucleotide sequence ID" value="XM_783487.4"/>
</dbReference>
<dbReference type="InterPro" id="IPR027417">
    <property type="entry name" value="P-loop_NTPase"/>
</dbReference>
<dbReference type="GO" id="GO:0006897">
    <property type="term" value="P:endocytosis"/>
    <property type="evidence" value="ECO:0000318"/>
    <property type="project" value="GO_Central"/>
</dbReference>
<protein>
    <submittedName>
        <fullName evidence="4">Uncharacterized protein</fullName>
    </submittedName>
</protein>
<evidence type="ECO:0000256" key="3">
    <source>
        <dbReference type="SAM" id="MobiDB-lite"/>
    </source>
</evidence>
<feature type="region of interest" description="Disordered" evidence="3">
    <location>
        <begin position="194"/>
        <end position="222"/>
    </location>
</feature>
<dbReference type="SMART" id="SM00175">
    <property type="entry name" value="RAB"/>
    <property type="match status" value="1"/>
</dbReference>